<keyword evidence="1" id="KW-0812">Transmembrane</keyword>
<dbReference type="AlphaFoldDB" id="A0A6L5YAN7"/>
<keyword evidence="4" id="KW-1185">Reference proteome</keyword>
<evidence type="ECO:0000313" key="4">
    <source>
        <dbReference type="Proteomes" id="UP000473699"/>
    </source>
</evidence>
<dbReference type="InterPro" id="IPR009936">
    <property type="entry name" value="DUF1468"/>
</dbReference>
<organism evidence="3 4">
    <name type="scientific">Pyramidobacter porci</name>
    <dbReference type="NCBI Taxonomy" id="2605789"/>
    <lineage>
        <taxon>Bacteria</taxon>
        <taxon>Thermotogati</taxon>
        <taxon>Synergistota</taxon>
        <taxon>Synergistia</taxon>
        <taxon>Synergistales</taxon>
        <taxon>Dethiosulfovibrionaceae</taxon>
        <taxon>Pyramidobacter</taxon>
    </lineage>
</organism>
<feature type="domain" description="DUF1468" evidence="2">
    <location>
        <begin position="20"/>
        <end position="145"/>
    </location>
</feature>
<keyword evidence="1" id="KW-1133">Transmembrane helix</keyword>
<feature type="transmembrane region" description="Helical" evidence="1">
    <location>
        <begin position="119"/>
        <end position="137"/>
    </location>
</feature>
<sequence length="151" mass="16787">MSEVITLEFSQKKCEIGFLIFIAAFSALFLHISFEYSEISRLIPVMACSATLALVVVRLVQIFMAKEEGKPVKISPKVALFALVLFVGYLGGTYLIGFTIATALFVALVMWFSDYKKPLLILCITVGYVALMYFLFVKVFSVSLPESLIGF</sequence>
<gene>
    <name evidence="3" type="ORF">FYJ74_04820</name>
</gene>
<evidence type="ECO:0000259" key="2">
    <source>
        <dbReference type="Pfam" id="PF07331"/>
    </source>
</evidence>
<dbReference type="EMBL" id="VUNH01000004">
    <property type="protein sequence ID" value="MST55356.1"/>
    <property type="molecule type" value="Genomic_DNA"/>
</dbReference>
<proteinExistence type="predicted"/>
<reference evidence="3 4" key="1">
    <citation type="submission" date="2019-08" db="EMBL/GenBank/DDBJ databases">
        <title>In-depth cultivation of the pig gut microbiome towards novel bacterial diversity and tailored functional studies.</title>
        <authorList>
            <person name="Wylensek D."/>
            <person name="Hitch T.C.A."/>
            <person name="Clavel T."/>
        </authorList>
    </citation>
    <scope>NUCLEOTIDE SEQUENCE [LARGE SCALE GENOMIC DNA]</scope>
    <source>
        <strain evidence="3 4">SM-530-WT-4B</strain>
    </source>
</reference>
<accession>A0A6L5YAN7</accession>
<protein>
    <submittedName>
        <fullName evidence="3">Tripartite tricarboxylate transporter TctB family protein</fullName>
    </submittedName>
</protein>
<evidence type="ECO:0000256" key="1">
    <source>
        <dbReference type="SAM" id="Phobius"/>
    </source>
</evidence>
<dbReference type="Proteomes" id="UP000473699">
    <property type="component" value="Unassembled WGS sequence"/>
</dbReference>
<comment type="caution">
    <text evidence="3">The sequence shown here is derived from an EMBL/GenBank/DDBJ whole genome shotgun (WGS) entry which is preliminary data.</text>
</comment>
<keyword evidence="1" id="KW-0472">Membrane</keyword>
<evidence type="ECO:0000313" key="3">
    <source>
        <dbReference type="EMBL" id="MST55356.1"/>
    </source>
</evidence>
<name>A0A6L5YAN7_9BACT</name>
<dbReference type="Pfam" id="PF07331">
    <property type="entry name" value="TctB"/>
    <property type="match status" value="1"/>
</dbReference>
<feature type="transmembrane region" description="Helical" evidence="1">
    <location>
        <begin position="16"/>
        <end position="36"/>
    </location>
</feature>
<feature type="transmembrane region" description="Helical" evidence="1">
    <location>
        <begin position="42"/>
        <end position="60"/>
    </location>
</feature>
<feature type="transmembrane region" description="Helical" evidence="1">
    <location>
        <begin position="80"/>
        <end position="113"/>
    </location>
</feature>